<protein>
    <submittedName>
        <fullName evidence="7">AcrR family transcriptional regulator</fullName>
    </submittedName>
</protein>
<gene>
    <name evidence="7" type="ORF">IW256_000943</name>
</gene>
<keyword evidence="2 4" id="KW-0238">DNA-binding</keyword>
<dbReference type="RefSeq" id="WP_197009770.1">
    <property type="nucleotide sequence ID" value="NZ_BAABES010000007.1"/>
</dbReference>
<dbReference type="PANTHER" id="PTHR30055:SF234">
    <property type="entry name" value="HTH-TYPE TRANSCRIPTIONAL REGULATOR BETI"/>
    <property type="match status" value="1"/>
</dbReference>
<dbReference type="InterPro" id="IPR001647">
    <property type="entry name" value="HTH_TetR"/>
</dbReference>
<accession>A0A931DAY5</accession>
<dbReference type="Pfam" id="PF00440">
    <property type="entry name" value="TetR_N"/>
    <property type="match status" value="1"/>
</dbReference>
<dbReference type="Gene3D" id="1.10.357.10">
    <property type="entry name" value="Tetracycline Repressor, domain 2"/>
    <property type="match status" value="1"/>
</dbReference>
<evidence type="ECO:0000256" key="4">
    <source>
        <dbReference type="PROSITE-ProRule" id="PRU00335"/>
    </source>
</evidence>
<sequence>MPAEAVPDRILDVATRLFAALGYDGTSTRLIAESAGLNIATVAYHAGGKRDLYLAVMERAHQAERAFLEATLAGLPPGAEGVRRLVDRYLDFCLDHPEIPALWMHRWLSDAADVAHLEGLYVKPLIALAAGAVREAAGPGADLDYAVMTVIWTTHGFCRGGVLGPDGRRTGPDDPREIARFRAHLHRLAAGMLNLPVPSPLTEETPHHGRTAGDRAPARRAAG</sequence>
<dbReference type="AlphaFoldDB" id="A0A931DAY5"/>
<keyword evidence="8" id="KW-1185">Reference proteome</keyword>
<evidence type="ECO:0000313" key="7">
    <source>
        <dbReference type="EMBL" id="MBG6086830.1"/>
    </source>
</evidence>
<reference evidence="7" key="1">
    <citation type="submission" date="2020-11" db="EMBL/GenBank/DDBJ databases">
        <title>Sequencing the genomes of 1000 actinobacteria strains.</title>
        <authorList>
            <person name="Klenk H.-P."/>
        </authorList>
    </citation>
    <scope>NUCLEOTIDE SEQUENCE</scope>
    <source>
        <strain evidence="7">DSM 43175</strain>
    </source>
</reference>
<dbReference type="InterPro" id="IPR009057">
    <property type="entry name" value="Homeodomain-like_sf"/>
</dbReference>
<feature type="compositionally biased region" description="Basic and acidic residues" evidence="5">
    <location>
        <begin position="204"/>
        <end position="217"/>
    </location>
</feature>
<dbReference type="PROSITE" id="PS50977">
    <property type="entry name" value="HTH_TETR_2"/>
    <property type="match status" value="1"/>
</dbReference>
<feature type="region of interest" description="Disordered" evidence="5">
    <location>
        <begin position="198"/>
        <end position="223"/>
    </location>
</feature>
<evidence type="ECO:0000256" key="2">
    <source>
        <dbReference type="ARBA" id="ARBA00023125"/>
    </source>
</evidence>
<proteinExistence type="predicted"/>
<evidence type="ECO:0000256" key="3">
    <source>
        <dbReference type="ARBA" id="ARBA00023163"/>
    </source>
</evidence>
<dbReference type="PANTHER" id="PTHR30055">
    <property type="entry name" value="HTH-TYPE TRANSCRIPTIONAL REGULATOR RUTR"/>
    <property type="match status" value="1"/>
</dbReference>
<dbReference type="PRINTS" id="PR00455">
    <property type="entry name" value="HTHTETR"/>
</dbReference>
<evidence type="ECO:0000256" key="1">
    <source>
        <dbReference type="ARBA" id="ARBA00023015"/>
    </source>
</evidence>
<keyword evidence="3" id="KW-0804">Transcription</keyword>
<dbReference type="SUPFAM" id="SSF46689">
    <property type="entry name" value="Homeodomain-like"/>
    <property type="match status" value="1"/>
</dbReference>
<dbReference type="InterPro" id="IPR036271">
    <property type="entry name" value="Tet_transcr_reg_TetR-rel_C_sf"/>
</dbReference>
<dbReference type="EMBL" id="JADOUA010000001">
    <property type="protein sequence ID" value="MBG6086830.1"/>
    <property type="molecule type" value="Genomic_DNA"/>
</dbReference>
<feature type="domain" description="HTH tetR-type" evidence="6">
    <location>
        <begin position="4"/>
        <end position="64"/>
    </location>
</feature>
<feature type="DNA-binding region" description="H-T-H motif" evidence="4">
    <location>
        <begin position="27"/>
        <end position="46"/>
    </location>
</feature>
<dbReference type="SUPFAM" id="SSF48498">
    <property type="entry name" value="Tetracyclin repressor-like, C-terminal domain"/>
    <property type="match status" value="1"/>
</dbReference>
<dbReference type="GO" id="GO:0003700">
    <property type="term" value="F:DNA-binding transcription factor activity"/>
    <property type="evidence" value="ECO:0007669"/>
    <property type="project" value="TreeGrafter"/>
</dbReference>
<keyword evidence="1" id="KW-0805">Transcription regulation</keyword>
<organism evidence="7 8">
    <name type="scientific">Actinomadura viridis</name>
    <dbReference type="NCBI Taxonomy" id="58110"/>
    <lineage>
        <taxon>Bacteria</taxon>
        <taxon>Bacillati</taxon>
        <taxon>Actinomycetota</taxon>
        <taxon>Actinomycetes</taxon>
        <taxon>Streptosporangiales</taxon>
        <taxon>Thermomonosporaceae</taxon>
        <taxon>Actinomadura</taxon>
    </lineage>
</organism>
<dbReference type="GO" id="GO:0000976">
    <property type="term" value="F:transcription cis-regulatory region binding"/>
    <property type="evidence" value="ECO:0007669"/>
    <property type="project" value="TreeGrafter"/>
</dbReference>
<evidence type="ECO:0000256" key="5">
    <source>
        <dbReference type="SAM" id="MobiDB-lite"/>
    </source>
</evidence>
<evidence type="ECO:0000313" key="8">
    <source>
        <dbReference type="Proteomes" id="UP000614047"/>
    </source>
</evidence>
<evidence type="ECO:0000259" key="6">
    <source>
        <dbReference type="PROSITE" id="PS50977"/>
    </source>
</evidence>
<dbReference type="Proteomes" id="UP000614047">
    <property type="component" value="Unassembled WGS sequence"/>
</dbReference>
<comment type="caution">
    <text evidence="7">The sequence shown here is derived from an EMBL/GenBank/DDBJ whole genome shotgun (WGS) entry which is preliminary data.</text>
</comment>
<dbReference type="InterPro" id="IPR050109">
    <property type="entry name" value="HTH-type_TetR-like_transc_reg"/>
</dbReference>
<name>A0A931DAY5_9ACTN</name>